<evidence type="ECO:0008006" key="3">
    <source>
        <dbReference type="Google" id="ProtNLM"/>
    </source>
</evidence>
<reference evidence="2" key="1">
    <citation type="journal article" date="2015" name="Nature">
        <title>Complex archaea that bridge the gap between prokaryotes and eukaryotes.</title>
        <authorList>
            <person name="Spang A."/>
            <person name="Saw J.H."/>
            <person name="Jorgensen S.L."/>
            <person name="Zaremba-Niedzwiedzka K."/>
            <person name="Martijn J."/>
            <person name="Lind A.E."/>
            <person name="van Eijk R."/>
            <person name="Schleper C."/>
            <person name="Guy L."/>
            <person name="Ettema T.J."/>
        </authorList>
    </citation>
    <scope>NUCLEOTIDE SEQUENCE</scope>
</reference>
<evidence type="ECO:0000313" key="2">
    <source>
        <dbReference type="EMBL" id="KKO10547.1"/>
    </source>
</evidence>
<dbReference type="EMBL" id="LAZR01000004">
    <property type="protein sequence ID" value="KKO10547.1"/>
    <property type="molecule type" value="Genomic_DNA"/>
</dbReference>
<name>A0A0F9YEA3_9ZZZZ</name>
<proteinExistence type="predicted"/>
<dbReference type="AlphaFoldDB" id="A0A0F9YEA3"/>
<feature type="compositionally biased region" description="Basic and acidic residues" evidence="1">
    <location>
        <begin position="50"/>
        <end position="64"/>
    </location>
</feature>
<feature type="compositionally biased region" description="Basic and acidic residues" evidence="1">
    <location>
        <begin position="24"/>
        <end position="33"/>
    </location>
</feature>
<sequence length="181" mass="20784">MAKSLSEQLLGAGLVDKKKAKQAQQEKRKETRAQHKLKQPAADQTQTRLAQERAAKAERDRALNQQRRDVENLKAMRAQVRQMLEHSGIKSDGDIRFNFNDPRSNKIKSLYVSARQQNQLAQGQLAVCSETDQYVLVPRNIADKIAQRFQEAVIFLADYKNDTLAEDDPYKDYPVPDDLMW</sequence>
<protein>
    <recommendedName>
        <fullName evidence="3">Nucleoprotein/polynucleotide-associated enzyme</fullName>
    </recommendedName>
</protein>
<organism evidence="2">
    <name type="scientific">marine sediment metagenome</name>
    <dbReference type="NCBI Taxonomy" id="412755"/>
    <lineage>
        <taxon>unclassified sequences</taxon>
        <taxon>metagenomes</taxon>
        <taxon>ecological metagenomes</taxon>
    </lineage>
</organism>
<evidence type="ECO:0000256" key="1">
    <source>
        <dbReference type="SAM" id="MobiDB-lite"/>
    </source>
</evidence>
<comment type="caution">
    <text evidence="2">The sequence shown here is derived from an EMBL/GenBank/DDBJ whole genome shotgun (WGS) entry which is preliminary data.</text>
</comment>
<dbReference type="Pfam" id="PF09831">
    <property type="entry name" value="DUF2058"/>
    <property type="match status" value="1"/>
</dbReference>
<feature type="region of interest" description="Disordered" evidence="1">
    <location>
        <begin position="1"/>
        <end position="64"/>
    </location>
</feature>
<dbReference type="InterPro" id="IPR018636">
    <property type="entry name" value="DUF2058"/>
</dbReference>
<accession>A0A0F9YEA3</accession>
<gene>
    <name evidence="2" type="ORF">LCGC14_0020260</name>
</gene>